<dbReference type="PANTHER" id="PTHR11061:SF49">
    <property type="entry name" value="23S RRNA (URACIL(1939)-C(5))-METHYLTRANSFERASE RLMD"/>
    <property type="match status" value="1"/>
</dbReference>
<dbReference type="Proteomes" id="UP000324760">
    <property type="component" value="Chromosome"/>
</dbReference>
<dbReference type="InterPro" id="IPR001566">
    <property type="entry name" value="23S_rRNA_MeTrfase_RlmD"/>
</dbReference>
<evidence type="ECO:0000256" key="1">
    <source>
        <dbReference type="ARBA" id="ARBA00022485"/>
    </source>
</evidence>
<evidence type="ECO:0000256" key="3">
    <source>
        <dbReference type="ARBA" id="ARBA00022603"/>
    </source>
</evidence>
<feature type="binding site" evidence="9 10">
    <location>
        <position position="282"/>
    </location>
    <ligand>
        <name>S-adenosyl-L-methionine</name>
        <dbReference type="ChEBI" id="CHEBI:59789"/>
    </ligand>
</feature>
<dbReference type="EMBL" id="CP043869">
    <property type="protein sequence ID" value="QEQ96501.1"/>
    <property type="molecule type" value="Genomic_DNA"/>
</dbReference>
<comment type="similarity">
    <text evidence="9">Belongs to the class I-like SAM-binding methyltransferase superfamily. RNA M5U methyltransferase family. RlmD subfamily.</text>
</comment>
<accession>A0A5P1RB66</accession>
<dbReference type="PROSITE" id="PS50926">
    <property type="entry name" value="TRAM"/>
    <property type="match status" value="1"/>
</dbReference>
<keyword evidence="5 9" id="KW-0949">S-adenosyl-L-methionine</keyword>
<evidence type="ECO:0000256" key="2">
    <source>
        <dbReference type="ARBA" id="ARBA00022552"/>
    </source>
</evidence>
<evidence type="ECO:0000313" key="12">
    <source>
        <dbReference type="EMBL" id="QEQ96501.1"/>
    </source>
</evidence>
<feature type="binding site" evidence="9 10">
    <location>
        <position position="332"/>
    </location>
    <ligand>
        <name>S-adenosyl-L-methionine</name>
        <dbReference type="ChEBI" id="CHEBI:59789"/>
    </ligand>
</feature>
<keyword evidence="2 9" id="KW-0698">rRNA processing</keyword>
<dbReference type="PROSITE" id="PS51687">
    <property type="entry name" value="SAM_MT_RNA_M5U"/>
    <property type="match status" value="1"/>
</dbReference>
<gene>
    <name evidence="9 12" type="primary">rlmD</name>
    <name evidence="12" type="ORF">F0U83_07145</name>
</gene>
<evidence type="ECO:0000256" key="9">
    <source>
        <dbReference type="HAMAP-Rule" id="MF_01010"/>
    </source>
</evidence>
<keyword evidence="6 9" id="KW-0479">Metal-binding</keyword>
<dbReference type="InterPro" id="IPR010280">
    <property type="entry name" value="U5_MeTrfase_fam"/>
</dbReference>
<dbReference type="NCBIfam" id="NF009639">
    <property type="entry name" value="PRK13168.1"/>
    <property type="match status" value="1"/>
</dbReference>
<feature type="binding site" evidence="9">
    <location>
        <position position="316"/>
    </location>
    <ligand>
        <name>S-adenosyl-L-methionine</name>
        <dbReference type="ChEBI" id="CHEBI:59789"/>
    </ligand>
</feature>
<dbReference type="GO" id="GO:0003723">
    <property type="term" value="F:RNA binding"/>
    <property type="evidence" value="ECO:0007669"/>
    <property type="project" value="InterPro"/>
</dbReference>
<dbReference type="GO" id="GO:0070475">
    <property type="term" value="P:rRNA base methylation"/>
    <property type="evidence" value="ECO:0007669"/>
    <property type="project" value="TreeGrafter"/>
</dbReference>
<dbReference type="GO" id="GO:0070041">
    <property type="term" value="F:rRNA (uridine-C5-)-methyltransferase activity"/>
    <property type="evidence" value="ECO:0007669"/>
    <property type="project" value="UniProtKB-UniRule"/>
</dbReference>
<comment type="catalytic activity">
    <reaction evidence="9">
        <text>uridine(1939) in 23S rRNA + S-adenosyl-L-methionine = 5-methyluridine(1939) in 23S rRNA + S-adenosyl-L-homocysteine + H(+)</text>
        <dbReference type="Rhea" id="RHEA:42908"/>
        <dbReference type="Rhea" id="RHEA-COMP:10278"/>
        <dbReference type="Rhea" id="RHEA-COMP:10279"/>
        <dbReference type="ChEBI" id="CHEBI:15378"/>
        <dbReference type="ChEBI" id="CHEBI:57856"/>
        <dbReference type="ChEBI" id="CHEBI:59789"/>
        <dbReference type="ChEBI" id="CHEBI:65315"/>
        <dbReference type="ChEBI" id="CHEBI:74447"/>
        <dbReference type="EC" id="2.1.1.190"/>
    </reaction>
</comment>
<evidence type="ECO:0000313" key="13">
    <source>
        <dbReference type="Proteomes" id="UP000324760"/>
    </source>
</evidence>
<dbReference type="EC" id="2.1.1.190" evidence="9"/>
<feature type="binding site" evidence="9">
    <location>
        <position position="94"/>
    </location>
    <ligand>
        <name>[4Fe-4S] cluster</name>
        <dbReference type="ChEBI" id="CHEBI:49883"/>
    </ligand>
</feature>
<evidence type="ECO:0000259" key="11">
    <source>
        <dbReference type="PROSITE" id="PS50926"/>
    </source>
</evidence>
<dbReference type="HAMAP" id="MF_01010">
    <property type="entry name" value="23SrRNA_methyltr_RlmD"/>
    <property type="match status" value="1"/>
</dbReference>
<feature type="binding site" evidence="9 10">
    <location>
        <position position="311"/>
    </location>
    <ligand>
        <name>S-adenosyl-L-methionine</name>
        <dbReference type="ChEBI" id="CHEBI:59789"/>
    </ligand>
</feature>
<feature type="binding site" evidence="9">
    <location>
        <position position="176"/>
    </location>
    <ligand>
        <name>[4Fe-4S] cluster</name>
        <dbReference type="ChEBI" id="CHEBI:49883"/>
    </ligand>
</feature>
<keyword evidence="1 9" id="KW-0004">4Fe-4S</keyword>
<evidence type="ECO:0000256" key="5">
    <source>
        <dbReference type="ARBA" id="ARBA00022691"/>
    </source>
</evidence>
<feature type="binding site" evidence="9">
    <location>
        <position position="359"/>
    </location>
    <ligand>
        <name>S-adenosyl-L-methionine</name>
        <dbReference type="ChEBI" id="CHEBI:59789"/>
    </ligand>
</feature>
<keyword evidence="7 9" id="KW-0408">Iron</keyword>
<evidence type="ECO:0000256" key="10">
    <source>
        <dbReference type="PROSITE-ProRule" id="PRU01024"/>
    </source>
</evidence>
<dbReference type="KEGG" id="ncu:F0U83_07145"/>
<dbReference type="PANTHER" id="PTHR11061">
    <property type="entry name" value="RNA M5U METHYLTRANSFERASE"/>
    <property type="match status" value="1"/>
</dbReference>
<dbReference type="InterPro" id="IPR030391">
    <property type="entry name" value="MeTrfase_TrmA_CS"/>
</dbReference>
<evidence type="ECO:0000256" key="7">
    <source>
        <dbReference type="ARBA" id="ARBA00023004"/>
    </source>
</evidence>
<dbReference type="SUPFAM" id="SSF53335">
    <property type="entry name" value="S-adenosyl-L-methionine-dependent methyltransferases"/>
    <property type="match status" value="1"/>
</dbReference>
<dbReference type="AlphaFoldDB" id="A0A5P1RB66"/>
<dbReference type="InterPro" id="IPR029063">
    <property type="entry name" value="SAM-dependent_MTases_sf"/>
</dbReference>
<dbReference type="Pfam" id="PF05958">
    <property type="entry name" value="tRNA_U5-meth_tr"/>
    <property type="match status" value="1"/>
</dbReference>
<dbReference type="FunFam" id="2.40.50.140:FF:000097">
    <property type="entry name" value="23S rRNA (uracil(1939)-C(5))-methyltransferase RlmD"/>
    <property type="match status" value="1"/>
</dbReference>
<dbReference type="OrthoDB" id="9804590at2"/>
<keyword evidence="13" id="KW-1185">Reference proteome</keyword>
<dbReference type="CDD" id="cd02440">
    <property type="entry name" value="AdoMet_MTases"/>
    <property type="match status" value="1"/>
</dbReference>
<dbReference type="Gene3D" id="2.40.50.140">
    <property type="entry name" value="Nucleic acid-binding proteins"/>
    <property type="match status" value="1"/>
</dbReference>
<keyword evidence="4 9" id="KW-0808">Transferase</keyword>
<dbReference type="PROSITE" id="PS01231">
    <property type="entry name" value="TRMA_2"/>
    <property type="match status" value="1"/>
</dbReference>
<sequence>MKRLGIRFGRPKTKKNTTTDNTPIVLKIESLGHDGRGVGRHQGKTLFVEGALPNEQVHVDIIATHKRFDEAKVSEIITPSADRVDPFCKHYDDCGGCQLQHLEHSVQIHHKQKSVLSQLQRIGQITPEVIETPLTSPSVHYRRSARVGINVLQRSGEVIVGFRRRKSNKLLDIDHCPILDQRCDGLFSALKATLQDLHNPKGFTHAEILLGDQSIAIQIRCKHTPDKDSRELLETFAKTHQLNLYIKTDTQLLTLCEASTKNAYQVADNKVELHFEPGDFLQVNASINQKMIDQAIDWLTPASQDSILDLFCGLGNFTLPLAHYADHVTGIEGSDEMVSRANKNALINQLANVSFYRADLAGDNQQQTWYQANYNKMLLDPPRSGAYELIDQMPLGMEKILYISCEPSALARDAKRLQEKGYKLTRFCAMDMFPHTSHVESMALFEKAEKPKTKPKAGLFKR</sequence>
<feature type="binding site" evidence="9">
    <location>
        <position position="97"/>
    </location>
    <ligand>
        <name>[4Fe-4S] cluster</name>
        <dbReference type="ChEBI" id="CHEBI:49883"/>
    </ligand>
</feature>
<dbReference type="RefSeq" id="WP_138988379.1">
    <property type="nucleotide sequence ID" value="NZ_CP043869.1"/>
</dbReference>
<dbReference type="Pfam" id="PF01938">
    <property type="entry name" value="TRAM"/>
    <property type="match status" value="1"/>
</dbReference>
<evidence type="ECO:0000256" key="4">
    <source>
        <dbReference type="ARBA" id="ARBA00022679"/>
    </source>
</evidence>
<reference evidence="12 13" key="1">
    <citation type="journal article" date="2019" name="Biochem. Eng. J.">
        <title>Metabolic engineering of the marine bacteria Neptunomonas concharum for the production of acetoin and meso-2,3-butanediol from acetate.</title>
        <authorList>
            <person name="Li W."/>
            <person name="Pu N."/>
            <person name="Liu C.-X."/>
            <person name="Yuan Q.-P."/>
            <person name="Li Z.-J."/>
        </authorList>
    </citation>
    <scope>NUCLEOTIDE SEQUENCE [LARGE SCALE GENOMIC DNA]</scope>
    <source>
        <strain evidence="12 13">JCM17730</strain>
    </source>
</reference>
<feature type="active site" description="Nucleophile" evidence="9 10">
    <location>
        <position position="405"/>
    </location>
</feature>
<evidence type="ECO:0000256" key="8">
    <source>
        <dbReference type="ARBA" id="ARBA00023014"/>
    </source>
</evidence>
<feature type="domain" description="TRAM" evidence="11">
    <location>
        <begin position="17"/>
        <end position="75"/>
    </location>
</feature>
<dbReference type="GO" id="GO:0051539">
    <property type="term" value="F:4 iron, 4 sulfur cluster binding"/>
    <property type="evidence" value="ECO:0007669"/>
    <property type="project" value="UniProtKB-KW"/>
</dbReference>
<organism evidence="12 13">
    <name type="scientific">Neptunomonas concharum</name>
    <dbReference type="NCBI Taxonomy" id="1031538"/>
    <lineage>
        <taxon>Bacteria</taxon>
        <taxon>Pseudomonadati</taxon>
        <taxon>Pseudomonadota</taxon>
        <taxon>Gammaproteobacteria</taxon>
        <taxon>Oceanospirillales</taxon>
        <taxon>Oceanospirillaceae</taxon>
        <taxon>Neptunomonas</taxon>
    </lineage>
</organism>
<dbReference type="Gene3D" id="2.40.50.1070">
    <property type="match status" value="1"/>
</dbReference>
<dbReference type="Gene3D" id="3.40.50.150">
    <property type="entry name" value="Vaccinia Virus protein VP39"/>
    <property type="match status" value="1"/>
</dbReference>
<comment type="function">
    <text evidence="9">Catalyzes the formation of 5-methyl-uridine at position 1939 (m5U1939) in 23S rRNA.</text>
</comment>
<feature type="binding site" evidence="9 10">
    <location>
        <position position="380"/>
    </location>
    <ligand>
        <name>S-adenosyl-L-methionine</name>
        <dbReference type="ChEBI" id="CHEBI:59789"/>
    </ligand>
</feature>
<keyword evidence="8 9" id="KW-0411">Iron-sulfur</keyword>
<name>A0A5P1RB66_9GAMM</name>
<keyword evidence="3 9" id="KW-0489">Methyltransferase</keyword>
<dbReference type="SUPFAM" id="SSF50249">
    <property type="entry name" value="Nucleic acid-binding proteins"/>
    <property type="match status" value="1"/>
</dbReference>
<proteinExistence type="inferred from homology"/>
<protein>
    <recommendedName>
        <fullName evidence="9">23S rRNA (uracil(1939)-C(5))-methyltransferase RlmD</fullName>
        <ecNumber evidence="9">2.1.1.190</ecNumber>
    </recommendedName>
    <alternativeName>
        <fullName evidence="9">23S rRNA(m5U1939)-methyltransferase</fullName>
    </alternativeName>
</protein>
<dbReference type="InterPro" id="IPR012340">
    <property type="entry name" value="NA-bd_OB-fold"/>
</dbReference>
<dbReference type="NCBIfam" id="TIGR00479">
    <property type="entry name" value="rumA"/>
    <property type="match status" value="1"/>
</dbReference>
<dbReference type="InterPro" id="IPR002792">
    <property type="entry name" value="TRAM_dom"/>
</dbReference>
<evidence type="ECO:0000256" key="6">
    <source>
        <dbReference type="ARBA" id="ARBA00022723"/>
    </source>
</evidence>
<dbReference type="GO" id="GO:0005506">
    <property type="term" value="F:iron ion binding"/>
    <property type="evidence" value="ECO:0007669"/>
    <property type="project" value="UniProtKB-UniRule"/>
</dbReference>
<feature type="binding site" evidence="9">
    <location>
        <position position="88"/>
    </location>
    <ligand>
        <name>[4Fe-4S] cluster</name>
        <dbReference type="ChEBI" id="CHEBI:49883"/>
    </ligand>
</feature>